<keyword evidence="1" id="KW-1133">Transmembrane helix</keyword>
<dbReference type="InterPro" id="IPR003675">
    <property type="entry name" value="Rce1/LyrA-like_dom"/>
</dbReference>
<keyword evidence="3" id="KW-0378">Hydrolase</keyword>
<feature type="transmembrane region" description="Helical" evidence="1">
    <location>
        <begin position="202"/>
        <end position="225"/>
    </location>
</feature>
<evidence type="ECO:0000313" key="4">
    <source>
        <dbReference type="Proteomes" id="UP000887023"/>
    </source>
</evidence>
<sequence>MLEPHPDPDAPDPVQRRAIVVEITIVLVVTFGLSGAAALLSLIEDAARPGGLADQQVALNPTRSLLPVIDLLRQLLGVLHLLGWAALGGYLLYCSGATLRSIGLDRLRARADLLAGLGLAALIGIPGLGLYLLSHQLGFSVTVVAAEPDAPWWRLPLLVLTAIANSVAEEVVVVAYLLTRLRHLGWSANRSLLASALLRGSYHLYQGVGGGLGNVVMGVIFGRYWQRTGRLWPLIGAHALIDCVAYLGYSLLRGRVGWLP</sequence>
<feature type="transmembrane region" description="Helical" evidence="1">
    <location>
        <begin position="20"/>
        <end position="43"/>
    </location>
</feature>
<reference evidence="3" key="1">
    <citation type="submission" date="2021-07" db="EMBL/GenBank/DDBJ databases">
        <title>Candidatus Kaistella beijingensis sp. nov. isolated from a municipal wastewater treatment plant is involved in sludge foaming.</title>
        <authorList>
            <person name="Song Y."/>
            <person name="Liu S.-J."/>
        </authorList>
    </citation>
    <scope>NUCLEOTIDE SEQUENCE</scope>
    <source>
        <strain evidence="3">DSM 43998</strain>
    </source>
</reference>
<dbReference type="GO" id="GO:0008237">
    <property type="term" value="F:metallopeptidase activity"/>
    <property type="evidence" value="ECO:0007669"/>
    <property type="project" value="UniProtKB-KW"/>
</dbReference>
<protein>
    <submittedName>
        <fullName evidence="3">CPBP family intramembrane metalloprotease</fullName>
    </submittedName>
</protein>
<accession>A0ABX8S865</accession>
<dbReference type="Pfam" id="PF02517">
    <property type="entry name" value="Rce1-like"/>
    <property type="match status" value="1"/>
</dbReference>
<gene>
    <name evidence="3" type="ORF">KV203_00615</name>
</gene>
<keyword evidence="3" id="KW-0645">Protease</keyword>
<proteinExistence type="predicted"/>
<evidence type="ECO:0000259" key="2">
    <source>
        <dbReference type="Pfam" id="PF02517"/>
    </source>
</evidence>
<dbReference type="RefSeq" id="WP_066471947.1">
    <property type="nucleotide sequence ID" value="NZ_CBCRUZ010000029.1"/>
</dbReference>
<keyword evidence="4" id="KW-1185">Reference proteome</keyword>
<dbReference type="Proteomes" id="UP000887023">
    <property type="component" value="Chromosome"/>
</dbReference>
<organism evidence="3 4">
    <name type="scientific">Skermania pinensis</name>
    <dbReference type="NCBI Taxonomy" id="39122"/>
    <lineage>
        <taxon>Bacteria</taxon>
        <taxon>Bacillati</taxon>
        <taxon>Actinomycetota</taxon>
        <taxon>Actinomycetes</taxon>
        <taxon>Mycobacteriales</taxon>
        <taxon>Gordoniaceae</taxon>
        <taxon>Skermania</taxon>
    </lineage>
</organism>
<keyword evidence="1" id="KW-0812">Transmembrane</keyword>
<keyword evidence="1" id="KW-0472">Membrane</keyword>
<name>A0ABX8S865_9ACTN</name>
<feature type="transmembrane region" description="Helical" evidence="1">
    <location>
        <begin position="113"/>
        <end position="133"/>
    </location>
</feature>
<feature type="transmembrane region" description="Helical" evidence="1">
    <location>
        <begin position="231"/>
        <end position="252"/>
    </location>
</feature>
<feature type="transmembrane region" description="Helical" evidence="1">
    <location>
        <begin position="71"/>
        <end position="93"/>
    </location>
</feature>
<feature type="domain" description="CAAX prenyl protease 2/Lysostaphin resistance protein A-like" evidence="2">
    <location>
        <begin position="151"/>
        <end position="243"/>
    </location>
</feature>
<dbReference type="EMBL" id="CP079105">
    <property type="protein sequence ID" value="QXQ14009.1"/>
    <property type="molecule type" value="Genomic_DNA"/>
</dbReference>
<evidence type="ECO:0000313" key="3">
    <source>
        <dbReference type="EMBL" id="QXQ14009.1"/>
    </source>
</evidence>
<evidence type="ECO:0000256" key="1">
    <source>
        <dbReference type="SAM" id="Phobius"/>
    </source>
</evidence>
<keyword evidence="3" id="KW-0482">Metalloprotease</keyword>